<reference evidence="1" key="1">
    <citation type="journal article" date="2014" name="Front. Microbiol.">
        <title>High frequency of phylogenetically diverse reductive dehalogenase-homologous genes in deep subseafloor sedimentary metagenomes.</title>
        <authorList>
            <person name="Kawai M."/>
            <person name="Futagami T."/>
            <person name="Toyoda A."/>
            <person name="Takaki Y."/>
            <person name="Nishi S."/>
            <person name="Hori S."/>
            <person name="Arai W."/>
            <person name="Tsubouchi T."/>
            <person name="Morono Y."/>
            <person name="Uchiyama I."/>
            <person name="Ito T."/>
            <person name="Fujiyama A."/>
            <person name="Inagaki F."/>
            <person name="Takami H."/>
        </authorList>
    </citation>
    <scope>NUCLEOTIDE SEQUENCE</scope>
    <source>
        <strain evidence="1">Expedition CK06-06</strain>
    </source>
</reference>
<dbReference type="EMBL" id="BART01018915">
    <property type="protein sequence ID" value="GAG79588.1"/>
    <property type="molecule type" value="Genomic_DNA"/>
</dbReference>
<name>X1B5Z6_9ZZZZ</name>
<gene>
    <name evidence="1" type="ORF">S01H4_35552</name>
</gene>
<organism evidence="1">
    <name type="scientific">marine sediment metagenome</name>
    <dbReference type="NCBI Taxonomy" id="412755"/>
    <lineage>
        <taxon>unclassified sequences</taxon>
        <taxon>metagenomes</taxon>
        <taxon>ecological metagenomes</taxon>
    </lineage>
</organism>
<accession>X1B5Z6</accession>
<sequence length="295" mass="33209">IDDTKNRAEITEHQGRMIKETELQLFANIYFVFFTDKATGRVRVRTIPEDEIADIITDPEDSKTPLYYKRVWTKRTFDLATGQYKSTQETAYYPDWTNFKPAKTIAGKKIEDSVVYHIAVNRLSDMKFGVSEVYSALDWSKAYKSFLEDWATIIRSYAKFAWGLKTKGKVGAAKAKAKLQSQVDTGSTVYPPVTASIFMSPEGAEGMKPIKTAGATTRADDGRRLLLMVCAATGIFEHYFGDPSTGNLATATAMERPMEMMFRDRQQFWSSVFLEIANFVVKQAVKAPGGKLHSH</sequence>
<comment type="caution">
    <text evidence="1">The sequence shown here is derived from an EMBL/GenBank/DDBJ whole genome shotgun (WGS) entry which is preliminary data.</text>
</comment>
<dbReference type="AlphaFoldDB" id="X1B5Z6"/>
<protein>
    <submittedName>
        <fullName evidence="1">Uncharacterized protein</fullName>
    </submittedName>
</protein>
<proteinExistence type="predicted"/>
<evidence type="ECO:0000313" key="1">
    <source>
        <dbReference type="EMBL" id="GAG79588.1"/>
    </source>
</evidence>
<feature type="non-terminal residue" evidence="1">
    <location>
        <position position="1"/>
    </location>
</feature>
<feature type="non-terminal residue" evidence="1">
    <location>
        <position position="295"/>
    </location>
</feature>